<evidence type="ECO:0000256" key="6">
    <source>
        <dbReference type="ARBA" id="ARBA00022525"/>
    </source>
</evidence>
<dbReference type="PANTHER" id="PTHR11409:SF39">
    <property type="entry name" value="ADENOSINE DEAMINASE 2"/>
    <property type="match status" value="1"/>
</dbReference>
<comment type="similarity">
    <text evidence="3">Belongs to the metallo-dependent hydrolases superfamily. Adenosine and AMP deaminases family. ADGF subfamily.</text>
</comment>
<dbReference type="InterPro" id="IPR006330">
    <property type="entry name" value="Ado/ade_deaminase"/>
</dbReference>
<evidence type="ECO:0000256" key="1">
    <source>
        <dbReference type="ARBA" id="ARBA00001947"/>
    </source>
</evidence>
<organism evidence="13 14">
    <name type="scientific">Meganyctiphanes norvegica</name>
    <name type="common">Northern krill</name>
    <name type="synonym">Thysanopoda norvegica</name>
    <dbReference type="NCBI Taxonomy" id="48144"/>
    <lineage>
        <taxon>Eukaryota</taxon>
        <taxon>Metazoa</taxon>
        <taxon>Ecdysozoa</taxon>
        <taxon>Arthropoda</taxon>
        <taxon>Crustacea</taxon>
        <taxon>Multicrustacea</taxon>
        <taxon>Malacostraca</taxon>
        <taxon>Eumalacostraca</taxon>
        <taxon>Eucarida</taxon>
        <taxon>Euphausiacea</taxon>
        <taxon>Euphausiidae</taxon>
        <taxon>Meganyctiphanes</taxon>
    </lineage>
</organism>
<dbReference type="AlphaFoldDB" id="A0AAV2S7A6"/>
<evidence type="ECO:0000256" key="7">
    <source>
        <dbReference type="ARBA" id="ARBA00022723"/>
    </source>
</evidence>
<dbReference type="InterPro" id="IPR006331">
    <property type="entry name" value="ADGF"/>
</dbReference>
<dbReference type="GO" id="GO:0046872">
    <property type="term" value="F:metal ion binding"/>
    <property type="evidence" value="ECO:0007669"/>
    <property type="project" value="UniProtKB-KW"/>
</dbReference>
<gene>
    <name evidence="13" type="ORF">MNOR_LOCUS32299</name>
</gene>
<dbReference type="InterPro" id="IPR032466">
    <property type="entry name" value="Metal_Hydrolase"/>
</dbReference>
<dbReference type="Proteomes" id="UP001497623">
    <property type="component" value="Unassembled WGS sequence"/>
</dbReference>
<evidence type="ECO:0000256" key="10">
    <source>
        <dbReference type="ARBA" id="ARBA00047764"/>
    </source>
</evidence>
<feature type="domain" description="Adenosine/AMP deaminase N-terminal" evidence="12">
    <location>
        <begin position="25"/>
        <end position="100"/>
    </location>
</feature>
<dbReference type="Gene3D" id="3.20.20.140">
    <property type="entry name" value="Metal-dependent hydrolases"/>
    <property type="match status" value="1"/>
</dbReference>
<sequence length="481" mass="53409">MGDVPIISSYLPCAASIGHDRLIDNSSYWAERENILALEQTQILGQQIVLTPAEQKANEFVMKIKNDELQNAYETLEFPPSQNFMTVIDKIEASGIYDFIQKIQIGAGLHLHEIALWSVDMVVAELTYWDDLYMCTLADDLLMFSDNQILDCPCPWQFVNAAVAQSKLRSRFELMLFLRILSLAGSATAHETMPAITIWLAIWASYRSLRIVVAYGHKNVIYVLAVLIKFDQDVINFSKSGASLLGLYEKNGTELDDVATLTVYRDVAQKYADDHPGDFLGAKFIYAPIRKVDVETVEDYVKIAVEVKKALPDFIAGFDLVGQEDLGQPLKAFLDPLLSIAELGVDLKVFYHAGETNWMGMDTDENIIDALLLNASRIGHGYALVKHPRAKQLALEKNVPIEVCPISNQVLHLVSDLRNHPVAGLVAEGFPIVISADDPAAWGAKGLSHDFYEAFMALGGAAADLRFLKQLAINSIKYVIL</sequence>
<evidence type="ECO:0000313" key="13">
    <source>
        <dbReference type="EMBL" id="CAL4159608.1"/>
    </source>
</evidence>
<evidence type="ECO:0000256" key="4">
    <source>
        <dbReference type="ARBA" id="ARBA00012784"/>
    </source>
</evidence>
<evidence type="ECO:0000256" key="5">
    <source>
        <dbReference type="ARBA" id="ARBA00018099"/>
    </source>
</evidence>
<dbReference type="InterPro" id="IPR013659">
    <property type="entry name" value="A_deaminase_N"/>
</dbReference>
<dbReference type="GO" id="GO:0046103">
    <property type="term" value="P:inosine biosynthetic process"/>
    <property type="evidence" value="ECO:0007669"/>
    <property type="project" value="TreeGrafter"/>
</dbReference>
<evidence type="ECO:0000256" key="9">
    <source>
        <dbReference type="ARBA" id="ARBA00022801"/>
    </source>
</evidence>
<evidence type="ECO:0000313" key="14">
    <source>
        <dbReference type="Proteomes" id="UP001497623"/>
    </source>
</evidence>
<comment type="subcellular location">
    <subcellularLocation>
        <location evidence="2">Secreted</location>
    </subcellularLocation>
</comment>
<dbReference type="GO" id="GO:0005615">
    <property type="term" value="C:extracellular space"/>
    <property type="evidence" value="ECO:0007669"/>
    <property type="project" value="InterPro"/>
</dbReference>
<comment type="cofactor">
    <cofactor evidence="1">
        <name>Zn(2+)</name>
        <dbReference type="ChEBI" id="CHEBI:29105"/>
    </cofactor>
</comment>
<dbReference type="Pfam" id="PF00962">
    <property type="entry name" value="A_deaminase"/>
    <property type="match status" value="1"/>
</dbReference>
<accession>A0AAV2S7A6</accession>
<evidence type="ECO:0000259" key="12">
    <source>
        <dbReference type="Pfam" id="PF08451"/>
    </source>
</evidence>
<keyword evidence="14" id="KW-1185">Reference proteome</keyword>
<keyword evidence="7" id="KW-0479">Metal-binding</keyword>
<dbReference type="FunFam" id="3.20.20.140:FF:000017">
    <property type="entry name" value="Adenosine deaminase 2"/>
    <property type="match status" value="1"/>
</dbReference>
<dbReference type="Pfam" id="PF08451">
    <property type="entry name" value="A_deaminase_N"/>
    <property type="match status" value="1"/>
</dbReference>
<dbReference type="EMBL" id="CAXKWB010043638">
    <property type="protein sequence ID" value="CAL4159608.1"/>
    <property type="molecule type" value="Genomic_DNA"/>
</dbReference>
<evidence type="ECO:0000256" key="3">
    <source>
        <dbReference type="ARBA" id="ARBA00006083"/>
    </source>
</evidence>
<evidence type="ECO:0000256" key="2">
    <source>
        <dbReference type="ARBA" id="ARBA00004613"/>
    </source>
</evidence>
<evidence type="ECO:0000259" key="11">
    <source>
        <dbReference type="Pfam" id="PF00962"/>
    </source>
</evidence>
<dbReference type="GO" id="GO:0004000">
    <property type="term" value="F:adenosine deaminase activity"/>
    <property type="evidence" value="ECO:0007669"/>
    <property type="project" value="InterPro"/>
</dbReference>
<dbReference type="NCBIfam" id="TIGR01431">
    <property type="entry name" value="adm_rel"/>
    <property type="match status" value="1"/>
</dbReference>
<protein>
    <recommendedName>
        <fullName evidence="5">Adenosine deaminase</fullName>
        <ecNumber evidence="4">3.5.4.4</ecNumber>
    </recommendedName>
</protein>
<name>A0AAV2S7A6_MEGNR</name>
<dbReference type="InterPro" id="IPR001365">
    <property type="entry name" value="A_deaminase_dom"/>
</dbReference>
<keyword evidence="6" id="KW-0964">Secreted</keyword>
<keyword evidence="8" id="KW-0732">Signal</keyword>
<keyword evidence="9" id="KW-0378">Hydrolase</keyword>
<dbReference type="PANTHER" id="PTHR11409">
    <property type="entry name" value="ADENOSINE DEAMINASE"/>
    <property type="match status" value="1"/>
</dbReference>
<dbReference type="GO" id="GO:0006154">
    <property type="term" value="P:adenosine catabolic process"/>
    <property type="evidence" value="ECO:0007669"/>
    <property type="project" value="InterPro"/>
</dbReference>
<comment type="caution">
    <text evidence="13">The sequence shown here is derived from an EMBL/GenBank/DDBJ whole genome shotgun (WGS) entry which is preliminary data.</text>
</comment>
<feature type="non-terminal residue" evidence="13">
    <location>
        <position position="481"/>
    </location>
</feature>
<dbReference type="SUPFAM" id="SSF51556">
    <property type="entry name" value="Metallo-dependent hydrolases"/>
    <property type="match status" value="1"/>
</dbReference>
<feature type="domain" description="Adenosine deaminase" evidence="11">
    <location>
        <begin position="282"/>
        <end position="477"/>
    </location>
</feature>
<dbReference type="EC" id="3.5.4.4" evidence="4"/>
<evidence type="ECO:0000256" key="8">
    <source>
        <dbReference type="ARBA" id="ARBA00022729"/>
    </source>
</evidence>
<reference evidence="13 14" key="1">
    <citation type="submission" date="2024-05" db="EMBL/GenBank/DDBJ databases">
        <authorList>
            <person name="Wallberg A."/>
        </authorList>
    </citation>
    <scope>NUCLEOTIDE SEQUENCE [LARGE SCALE GENOMIC DNA]</scope>
</reference>
<comment type="catalytic activity">
    <reaction evidence="10">
        <text>adenosine + H2O + H(+) = inosine + NH4(+)</text>
        <dbReference type="Rhea" id="RHEA:24408"/>
        <dbReference type="ChEBI" id="CHEBI:15377"/>
        <dbReference type="ChEBI" id="CHEBI:15378"/>
        <dbReference type="ChEBI" id="CHEBI:16335"/>
        <dbReference type="ChEBI" id="CHEBI:17596"/>
        <dbReference type="ChEBI" id="CHEBI:28938"/>
        <dbReference type="EC" id="3.5.4.4"/>
    </reaction>
</comment>
<proteinExistence type="inferred from homology"/>